<sequence>MNLHSANGFQGNNIVAKNKKHAGFSLVELMITLTLGLIISGAIIQVLVSSSVTNKLNQAVSQVQESGRFIMSRLSKEFYEVGRYDLITANIDTSVDIVAEAAYVQNNSVALAGDFINNATLGTVQTGSGGSDKLVVSLLGTSDCTGNRHGYPVDTEFHVVNHYFVVGSELKCTGYDGRVLRGLKSQTVSPITVTLLDNVESFQIQFGVSDEIMTSQGQAISYVTADQLANLRASNQLVVSLRWALMLKSYQNEVRQTTAQKFALLNEAEKTMDTAHYYQVFSKTLALRNMKNFVRSSR</sequence>
<dbReference type="NCBIfam" id="TIGR02532">
    <property type="entry name" value="IV_pilin_GFxxxE"/>
    <property type="match status" value="1"/>
</dbReference>
<feature type="transmembrane region" description="Helical" evidence="1">
    <location>
        <begin position="26"/>
        <end position="48"/>
    </location>
</feature>
<organism evidence="2 3">
    <name type="scientific">Alteromonas hispanica</name>
    <dbReference type="NCBI Taxonomy" id="315421"/>
    <lineage>
        <taxon>Bacteria</taxon>
        <taxon>Pseudomonadati</taxon>
        <taxon>Pseudomonadota</taxon>
        <taxon>Gammaproteobacteria</taxon>
        <taxon>Alteromonadales</taxon>
        <taxon>Alteromonadaceae</taxon>
        <taxon>Alteromonas/Salinimonas group</taxon>
        <taxon>Alteromonas</taxon>
    </lineage>
</organism>
<protein>
    <submittedName>
        <fullName evidence="2">Prepilin-type N-terminal cleavage/methylation domain-containing protein</fullName>
    </submittedName>
</protein>
<evidence type="ECO:0000313" key="2">
    <source>
        <dbReference type="EMBL" id="NDW21500.1"/>
    </source>
</evidence>
<dbReference type="Pfam" id="PF07963">
    <property type="entry name" value="N_methyl"/>
    <property type="match status" value="1"/>
</dbReference>
<dbReference type="Pfam" id="PF16074">
    <property type="entry name" value="PilW"/>
    <property type="match status" value="1"/>
</dbReference>
<keyword evidence="1" id="KW-0472">Membrane</keyword>
<keyword evidence="1" id="KW-1133">Transmembrane helix</keyword>
<dbReference type="InterPro" id="IPR032092">
    <property type="entry name" value="PilW"/>
</dbReference>
<evidence type="ECO:0000313" key="3">
    <source>
        <dbReference type="Proteomes" id="UP000478837"/>
    </source>
</evidence>
<dbReference type="Proteomes" id="UP000478837">
    <property type="component" value="Unassembled WGS sequence"/>
</dbReference>
<evidence type="ECO:0000256" key="1">
    <source>
        <dbReference type="SAM" id="Phobius"/>
    </source>
</evidence>
<dbReference type="EMBL" id="JAAAWP010000004">
    <property type="protein sequence ID" value="NDW21500.1"/>
    <property type="molecule type" value="Genomic_DNA"/>
</dbReference>
<accession>A0A6L9MUQ5</accession>
<name>A0A6L9MUQ5_9ALTE</name>
<keyword evidence="1" id="KW-0812">Transmembrane</keyword>
<keyword evidence="3" id="KW-1185">Reference proteome</keyword>
<gene>
    <name evidence="2" type="ORF">GTW09_08210</name>
</gene>
<dbReference type="PROSITE" id="PS00409">
    <property type="entry name" value="PROKAR_NTER_METHYL"/>
    <property type="match status" value="1"/>
</dbReference>
<comment type="caution">
    <text evidence="2">The sequence shown here is derived from an EMBL/GenBank/DDBJ whole genome shotgun (WGS) entry which is preliminary data.</text>
</comment>
<dbReference type="GO" id="GO:0043683">
    <property type="term" value="P:type IV pilus assembly"/>
    <property type="evidence" value="ECO:0007669"/>
    <property type="project" value="InterPro"/>
</dbReference>
<dbReference type="InterPro" id="IPR012902">
    <property type="entry name" value="N_methyl_site"/>
</dbReference>
<proteinExistence type="predicted"/>
<dbReference type="AlphaFoldDB" id="A0A6L9MUQ5"/>
<dbReference type="RefSeq" id="WP_163111498.1">
    <property type="nucleotide sequence ID" value="NZ_JAAAWP010000004.1"/>
</dbReference>
<reference evidence="2 3" key="1">
    <citation type="submission" date="2020-01" db="EMBL/GenBank/DDBJ databases">
        <title>Genomes of bacteria type strains.</title>
        <authorList>
            <person name="Chen J."/>
            <person name="Zhu S."/>
            <person name="Yang J."/>
        </authorList>
    </citation>
    <scope>NUCLEOTIDE SEQUENCE [LARGE SCALE GENOMIC DNA]</scope>
    <source>
        <strain evidence="2 3">LMG 22958</strain>
    </source>
</reference>